<keyword evidence="1" id="KW-1133">Transmembrane helix</keyword>
<organism evidence="2 3">
    <name type="scientific">Pseudonocardia petroleophila</name>
    <dbReference type="NCBI Taxonomy" id="37331"/>
    <lineage>
        <taxon>Bacteria</taxon>
        <taxon>Bacillati</taxon>
        <taxon>Actinomycetota</taxon>
        <taxon>Actinomycetes</taxon>
        <taxon>Pseudonocardiales</taxon>
        <taxon>Pseudonocardiaceae</taxon>
        <taxon>Pseudonocardia</taxon>
    </lineage>
</organism>
<proteinExistence type="predicted"/>
<name>A0A7G7MBQ7_9PSEU</name>
<feature type="transmembrane region" description="Helical" evidence="1">
    <location>
        <begin position="111"/>
        <end position="130"/>
    </location>
</feature>
<protein>
    <submittedName>
        <fullName evidence="2">Uncharacterized protein</fullName>
    </submittedName>
</protein>
<dbReference type="EMBL" id="CP060131">
    <property type="protein sequence ID" value="QNG50218.1"/>
    <property type="molecule type" value="Genomic_DNA"/>
</dbReference>
<reference evidence="2 3" key="1">
    <citation type="submission" date="2020-08" db="EMBL/GenBank/DDBJ databases">
        <authorList>
            <person name="Mo P."/>
        </authorList>
    </citation>
    <scope>NUCLEOTIDE SEQUENCE [LARGE SCALE GENOMIC DNA]</scope>
    <source>
        <strain evidence="2 3">CGMCC 4.1532</strain>
    </source>
</reference>
<keyword evidence="1" id="KW-0812">Transmembrane</keyword>
<gene>
    <name evidence="2" type="ORF">H6H00_18365</name>
</gene>
<feature type="transmembrane region" description="Helical" evidence="1">
    <location>
        <begin position="46"/>
        <end position="67"/>
    </location>
</feature>
<evidence type="ECO:0000313" key="2">
    <source>
        <dbReference type="EMBL" id="QNG50218.1"/>
    </source>
</evidence>
<keyword evidence="3" id="KW-1185">Reference proteome</keyword>
<accession>A0A7G7MBQ7</accession>
<feature type="transmembrane region" description="Helical" evidence="1">
    <location>
        <begin position="79"/>
        <end position="99"/>
    </location>
</feature>
<dbReference type="RefSeq" id="WP_185716980.1">
    <property type="nucleotide sequence ID" value="NZ_BAAAWI010000001.1"/>
</dbReference>
<evidence type="ECO:0000313" key="3">
    <source>
        <dbReference type="Proteomes" id="UP000515728"/>
    </source>
</evidence>
<dbReference type="Proteomes" id="UP000515728">
    <property type="component" value="Chromosome"/>
</dbReference>
<dbReference type="AlphaFoldDB" id="A0A7G7MBQ7"/>
<sequence>MSNSAGGASARGPAPVLVDVATAVRAASTGLSVLLLGGLMTPIAQAYLPVVGQFWLLLVSVVAFAAAGSQVGDAELTPVHGACAALGSFLLVLPLIFWFPPAGGGLDLAQIVSAAGAAVVVGAVAGHLAGRRRERAR</sequence>
<keyword evidence="1" id="KW-0472">Membrane</keyword>
<dbReference type="KEGG" id="ppel:H6H00_18365"/>
<evidence type="ECO:0000256" key="1">
    <source>
        <dbReference type="SAM" id="Phobius"/>
    </source>
</evidence>